<evidence type="ECO:0000313" key="4">
    <source>
        <dbReference type="Proteomes" id="UP000295151"/>
    </source>
</evidence>
<evidence type="ECO:0000313" key="3">
    <source>
        <dbReference type="EMBL" id="TDU89204.1"/>
    </source>
</evidence>
<protein>
    <submittedName>
        <fullName evidence="3">Putative amidohydrolase</fullName>
    </submittedName>
</protein>
<reference evidence="3 4" key="1">
    <citation type="submission" date="2019-03" db="EMBL/GenBank/DDBJ databases">
        <title>Genomic Encyclopedia of Type Strains, Phase III (KMG-III): the genomes of soil and plant-associated and newly described type strains.</title>
        <authorList>
            <person name="Whitman W."/>
        </authorList>
    </citation>
    <scope>NUCLEOTIDE SEQUENCE [LARGE SCALE GENOMIC DNA]</scope>
    <source>
        <strain evidence="3 4">VKM Ac-2575</strain>
    </source>
</reference>
<organism evidence="3 4">
    <name type="scientific">Kribbella voronezhensis</name>
    <dbReference type="NCBI Taxonomy" id="2512212"/>
    <lineage>
        <taxon>Bacteria</taxon>
        <taxon>Bacillati</taxon>
        <taxon>Actinomycetota</taxon>
        <taxon>Actinomycetes</taxon>
        <taxon>Propionibacteriales</taxon>
        <taxon>Kribbellaceae</taxon>
        <taxon>Kribbella</taxon>
    </lineage>
</organism>
<proteinExistence type="inferred from homology"/>
<dbReference type="InterPro" id="IPR036526">
    <property type="entry name" value="C-N_Hydrolase_sf"/>
</dbReference>
<name>A0A4R7TB09_9ACTN</name>
<sequence length="319" mass="34993">MTAHRNFKRRVRARAAKTGESYTAALRHFRPTPSGEDMPELTQTVLRIAVAQSTVREDPTDVDGLRASGAEVRRFMKEAADAGARLAHFPEGALCFPNKYVMSELGPDELGPSDWTKAEWSVLQEELDQIATLSGELGIWTVIPSVHQLPDSRPHNSAYVVSDQGKLVARYDERTLSTTKITYMYTPGKKPVTIEIDGYRIGLALGMDVHFPELFTEYDRLDVDGVLVSYSTNGAPGNDRAATEARGHAAANCYWVSLAVAANPDSNIDAGVIDNMGDWIAQGPSDSRPAIAVADLSRDDELPPAARNWRHQARSRITS</sequence>
<feature type="domain" description="CN hydrolase" evidence="2">
    <location>
        <begin position="46"/>
        <end position="298"/>
    </location>
</feature>
<dbReference type="Gene3D" id="3.60.110.10">
    <property type="entry name" value="Carbon-nitrogen hydrolase"/>
    <property type="match status" value="1"/>
</dbReference>
<dbReference type="GO" id="GO:0016787">
    <property type="term" value="F:hydrolase activity"/>
    <property type="evidence" value="ECO:0007669"/>
    <property type="project" value="UniProtKB-KW"/>
</dbReference>
<dbReference type="InterPro" id="IPR003010">
    <property type="entry name" value="C-N_Hydrolase"/>
</dbReference>
<dbReference type="OrthoDB" id="9811121at2"/>
<dbReference type="Pfam" id="PF00795">
    <property type="entry name" value="CN_hydrolase"/>
    <property type="match status" value="1"/>
</dbReference>
<gene>
    <name evidence="3" type="ORF">EV138_2764</name>
</gene>
<comment type="caution">
    <text evidence="3">The sequence shown here is derived from an EMBL/GenBank/DDBJ whole genome shotgun (WGS) entry which is preliminary data.</text>
</comment>
<dbReference type="PROSITE" id="PS50263">
    <property type="entry name" value="CN_HYDROLASE"/>
    <property type="match status" value="1"/>
</dbReference>
<keyword evidence="3" id="KW-0378">Hydrolase</keyword>
<dbReference type="PANTHER" id="PTHR23088">
    <property type="entry name" value="NITRILASE-RELATED"/>
    <property type="match status" value="1"/>
</dbReference>
<evidence type="ECO:0000256" key="1">
    <source>
        <dbReference type="ARBA" id="ARBA00010613"/>
    </source>
</evidence>
<dbReference type="AlphaFoldDB" id="A0A4R7TB09"/>
<dbReference type="PANTHER" id="PTHR23088:SF27">
    <property type="entry name" value="DEAMINATED GLUTATHIONE AMIDASE"/>
    <property type="match status" value="1"/>
</dbReference>
<dbReference type="SUPFAM" id="SSF56317">
    <property type="entry name" value="Carbon-nitrogen hydrolase"/>
    <property type="match status" value="1"/>
</dbReference>
<evidence type="ECO:0000259" key="2">
    <source>
        <dbReference type="PROSITE" id="PS50263"/>
    </source>
</evidence>
<dbReference type="EMBL" id="SOCE01000001">
    <property type="protein sequence ID" value="TDU89204.1"/>
    <property type="molecule type" value="Genomic_DNA"/>
</dbReference>
<comment type="similarity">
    <text evidence="1">Belongs to the carbon-nitrogen hydrolase superfamily. NIT1/NIT2 family.</text>
</comment>
<keyword evidence="4" id="KW-1185">Reference proteome</keyword>
<dbReference type="Proteomes" id="UP000295151">
    <property type="component" value="Unassembled WGS sequence"/>
</dbReference>
<accession>A0A4R7TB09</accession>
<dbReference type="CDD" id="cd07197">
    <property type="entry name" value="nitrilase"/>
    <property type="match status" value="1"/>
</dbReference>